<keyword evidence="1" id="KW-0732">Signal</keyword>
<name>A0A9D1FFV8_9PROT</name>
<proteinExistence type="predicted"/>
<dbReference type="EMBL" id="DVJI01000011">
    <property type="protein sequence ID" value="HIS70820.1"/>
    <property type="molecule type" value="Genomic_DNA"/>
</dbReference>
<evidence type="ECO:0000313" key="2">
    <source>
        <dbReference type="EMBL" id="HIS70820.1"/>
    </source>
</evidence>
<accession>A0A9D1FFV8</accession>
<feature type="signal peptide" evidence="1">
    <location>
        <begin position="1"/>
        <end position="22"/>
    </location>
</feature>
<gene>
    <name evidence="2" type="ORF">IAD02_02415</name>
</gene>
<dbReference type="Proteomes" id="UP000886742">
    <property type="component" value="Unassembled WGS sequence"/>
</dbReference>
<organism evidence="2 3">
    <name type="scientific">Candidatus Enterousia intestinigallinarum</name>
    <dbReference type="NCBI Taxonomy" id="2840790"/>
    <lineage>
        <taxon>Bacteria</taxon>
        <taxon>Pseudomonadati</taxon>
        <taxon>Pseudomonadota</taxon>
        <taxon>Alphaproteobacteria</taxon>
        <taxon>Candidatus Enterousia</taxon>
    </lineage>
</organism>
<reference evidence="2" key="2">
    <citation type="journal article" date="2021" name="PeerJ">
        <title>Extensive microbial diversity within the chicken gut microbiome revealed by metagenomics and culture.</title>
        <authorList>
            <person name="Gilroy R."/>
            <person name="Ravi A."/>
            <person name="Getino M."/>
            <person name="Pursley I."/>
            <person name="Horton D.L."/>
            <person name="Alikhan N.F."/>
            <person name="Baker D."/>
            <person name="Gharbi K."/>
            <person name="Hall N."/>
            <person name="Watson M."/>
            <person name="Adriaenssens E.M."/>
            <person name="Foster-Nyarko E."/>
            <person name="Jarju S."/>
            <person name="Secka A."/>
            <person name="Antonio M."/>
            <person name="Oren A."/>
            <person name="Chaudhuri R.R."/>
            <person name="La Ragione R."/>
            <person name="Hildebrand F."/>
            <person name="Pallen M.J."/>
        </authorList>
    </citation>
    <scope>NUCLEOTIDE SEQUENCE</scope>
    <source>
        <strain evidence="2">ChiGjej3B3-5194</strain>
    </source>
</reference>
<sequence length="468" mass="52422">MKNRILIFSSLLCLCGANPVLASECDGDGCWFISESAVAEVQPTAQTAPGPMVLEMGPAYSAPEQMRAQMPQLIYPQPEPMRQVKLLSIKPVPTDTRPPVWDGTAGEYDPRSYDKTVDWRDGVPIWDDSVSSYKYKDYTDWFLQPMPELYIRESDNPTQPVATVVAQNPIKTDEISIVDLYKQNMADAAATRARVEELLNPQKPSENLWVSDNVTVDETATDSDVKTVTTEQNVTTIDTAPVQHITLPAPRPEYVAQDLTELVTVTFGRADGCPFESDTECEIWRRKPIIRETVSPRSPRIRADKMSEFIAAARCDENITANHPLAAPLLERYKMLMGSANACCTDGMVYSLKQAGASDGLVYKFMSDDANFYGFGARCLMMTDTELDEKYPNTATAAVAADVRNGCLCRGRQWFQAMLAPFEQAYREFPEFKDYKFYYTYTDGLQRQITVSVNNDVQNVLKQLAVCP</sequence>
<protein>
    <submittedName>
        <fullName evidence="2">Uncharacterized protein</fullName>
    </submittedName>
</protein>
<evidence type="ECO:0000256" key="1">
    <source>
        <dbReference type="SAM" id="SignalP"/>
    </source>
</evidence>
<comment type="caution">
    <text evidence="2">The sequence shown here is derived from an EMBL/GenBank/DDBJ whole genome shotgun (WGS) entry which is preliminary data.</text>
</comment>
<reference evidence="2" key="1">
    <citation type="submission" date="2020-10" db="EMBL/GenBank/DDBJ databases">
        <authorList>
            <person name="Gilroy R."/>
        </authorList>
    </citation>
    <scope>NUCLEOTIDE SEQUENCE</scope>
    <source>
        <strain evidence="2">ChiGjej3B3-5194</strain>
    </source>
</reference>
<dbReference type="AlphaFoldDB" id="A0A9D1FFV8"/>
<feature type="chain" id="PRO_5038735133" evidence="1">
    <location>
        <begin position="23"/>
        <end position="468"/>
    </location>
</feature>
<evidence type="ECO:0000313" key="3">
    <source>
        <dbReference type="Proteomes" id="UP000886742"/>
    </source>
</evidence>